<reference evidence="2 3" key="1">
    <citation type="journal article" date="2022" name="bioRxiv">
        <title>Genomics of Preaxostyla Flagellates Illuminates Evolutionary Transitions and the Path Towards Mitochondrial Loss.</title>
        <authorList>
            <person name="Novak L.V.F."/>
            <person name="Treitli S.C."/>
            <person name="Pyrih J."/>
            <person name="Halakuc P."/>
            <person name="Pipaliya S.V."/>
            <person name="Vacek V."/>
            <person name="Brzon O."/>
            <person name="Soukal P."/>
            <person name="Eme L."/>
            <person name="Dacks J.B."/>
            <person name="Karnkowska A."/>
            <person name="Elias M."/>
            <person name="Hampl V."/>
        </authorList>
    </citation>
    <scope>NUCLEOTIDE SEQUENCE [LARGE SCALE GENOMIC DNA]</scope>
    <source>
        <strain evidence="2">NAU3</strain>
        <tissue evidence="2">Gut</tissue>
    </source>
</reference>
<organism evidence="2 3">
    <name type="scientific">Blattamonas nauphoetae</name>
    <dbReference type="NCBI Taxonomy" id="2049346"/>
    <lineage>
        <taxon>Eukaryota</taxon>
        <taxon>Metamonada</taxon>
        <taxon>Preaxostyla</taxon>
        <taxon>Oxymonadida</taxon>
        <taxon>Blattamonas</taxon>
    </lineage>
</organism>
<comment type="caution">
    <text evidence="2">The sequence shown here is derived from an EMBL/GenBank/DDBJ whole genome shotgun (WGS) entry which is preliminary data.</text>
</comment>
<keyword evidence="3" id="KW-1185">Reference proteome</keyword>
<dbReference type="InterPro" id="IPR011050">
    <property type="entry name" value="Pectin_lyase_fold/virulence"/>
</dbReference>
<evidence type="ECO:0000256" key="1">
    <source>
        <dbReference type="SAM" id="MobiDB-lite"/>
    </source>
</evidence>
<dbReference type="SUPFAM" id="SSF51126">
    <property type="entry name" value="Pectin lyase-like"/>
    <property type="match status" value="1"/>
</dbReference>
<gene>
    <name evidence="2" type="ORF">BLNAU_17000</name>
</gene>
<protein>
    <submittedName>
        <fullName evidence="2">Uncharacterized protein</fullName>
    </submittedName>
</protein>
<proteinExistence type="predicted"/>
<sequence length="1295" mass="139337">MSKGGRRTTLAHELTSHNGGSPSSLRDFIVSRTDYRDVHHSDTDPIIAVPEGLYQAHQLEITSVSLFLHGNKTILAPEENPITQSDQTNKVDPPSRHLSQHPHMMFRWLNSTVHLCSFRLDSRREGWIVASLISSNVRIHSCTIISNAHTPPFSISSRTGYEDNSIIFVECSHHSPSSPALLPLVSFTRPFDKRDEESPNAPFPDERHELSGSVTVCGTLLTFDSKDMILGTGPLLDLSLPPTTSPVDFTPFEGSIVTTLTHSSFKNTTSSSPRPSSQSSPLSLSQRLLSSSIDRCVDYLSGTAIMDLNRGGNLICQYSSFTRSKQTAPTHSYTHFNVTQKPTDTSVFFFFCTFKVLFTGQSGAGIFIQAPDYDVKVSHCSFSNIVGLSTGGAVYVNSHTQSGSFTLLDSCFVECSVVLWSAGSVAVMNMLTVTISNTIFHESEAQTSGGALGLWDDNNVTSLTISNCLVSLCKQLNEPSNPPAGSGGGIYIFGVPITKIDSVQFQQCSTGGQGSDIYFYSMTESQVTTSILTNCVSTSEKPRYSFNAEKSSGSDLLPDPSITADLLSVGVKDKGDDSIALSFKLSQPITGQILLLVDNAGTTLDPSSPFPTITRVLSFAGSSSTPTLTTTIGDKGVLQLPLEGYRVVTTSAPKTTIHVASGFAFPPFKSERVTQVEGIVVNKENSEATITLGGLGLSAQPFQVVLEREGIDVTSTDNIVFVSATRITIVFPISSMQSSTTLQFGETYTVKAVTDGTDWFVVSHSLTITIPNPPIVTGISSSLSTNYTHFQLSITGTDLPSTGTFTATLTVGQTFPVTFETDEVGRSDWFEGNASSSLSFNTSYTLSSLSSESSEIILTQSSFTSSKGPTLKDVQAVLAADPNKVELDLEAERMPEQDWTLSSVSVYGTETTLEYETTYTVEKMVLGTLTAALPTPITFTTPDEPARVETIHPILTSTRNEVIVRLGGIKLTGAPFTVTINRVLPLAPLTAIGIVCEDGIECRFPVAGTGDSNLLFGQQYSITVEDQNSQSVIVNDDVTLKIPFPPKVTKATIEPNSITTSLVVHLEGTDLVLDGDYLVTLQSSESFVVRFTSEEEGMSGEIGIGGSSILQFNTPYQVSTITKVTDESDIVIVGNDVSFTTPHRPASLTLYVSSSSTTKSPSCGTQVQPCSSMNTAWDVVERVDVKIVTLAILDSAEQFDPIEISEGMQTLIENGSNIDPTLRVGFSASIREKEGMIVVSKATLELRNVDVVIESSTPSFVFLFSLNSTIRAKEGSFIGNTAEQTRNEESGPLCS</sequence>
<dbReference type="Proteomes" id="UP001281761">
    <property type="component" value="Unassembled WGS sequence"/>
</dbReference>
<dbReference type="EMBL" id="JARBJD010000185">
    <property type="protein sequence ID" value="KAK2948053.1"/>
    <property type="molecule type" value="Genomic_DNA"/>
</dbReference>
<feature type="region of interest" description="Disordered" evidence="1">
    <location>
        <begin position="1"/>
        <end position="25"/>
    </location>
</feature>
<evidence type="ECO:0000313" key="3">
    <source>
        <dbReference type="Proteomes" id="UP001281761"/>
    </source>
</evidence>
<accession>A0ABQ9X7T7</accession>
<evidence type="ECO:0000313" key="2">
    <source>
        <dbReference type="EMBL" id="KAK2948053.1"/>
    </source>
</evidence>
<name>A0ABQ9X7T7_9EUKA</name>